<sequence>MGVNALLPLPLPAFDAFPLLPLPLAIGVVCTPPAMGVDALLPLPLPVLDALLLLCTPSTMGVVCT</sequence>
<name>A0A7J7PAT7_9MAGN</name>
<keyword evidence="2" id="KW-1185">Reference proteome</keyword>
<gene>
    <name evidence="1" type="ORF">GIB67_007920</name>
</gene>
<comment type="caution">
    <text evidence="1">The sequence shown here is derived from an EMBL/GenBank/DDBJ whole genome shotgun (WGS) entry which is preliminary data.</text>
</comment>
<evidence type="ECO:0000313" key="2">
    <source>
        <dbReference type="Proteomes" id="UP000541444"/>
    </source>
</evidence>
<dbReference type="Proteomes" id="UP000541444">
    <property type="component" value="Unassembled WGS sequence"/>
</dbReference>
<reference evidence="1 2" key="1">
    <citation type="journal article" date="2020" name="IScience">
        <title>Genome Sequencing of the Endangered Kingdonia uniflora (Circaeasteraceae, Ranunculales) Reveals Potential Mechanisms of Evolutionary Specialization.</title>
        <authorList>
            <person name="Sun Y."/>
            <person name="Deng T."/>
            <person name="Zhang A."/>
            <person name="Moore M.J."/>
            <person name="Landis J.B."/>
            <person name="Lin N."/>
            <person name="Zhang H."/>
            <person name="Zhang X."/>
            <person name="Huang J."/>
            <person name="Zhang X."/>
            <person name="Sun H."/>
            <person name="Wang H."/>
        </authorList>
    </citation>
    <scope>NUCLEOTIDE SEQUENCE [LARGE SCALE GENOMIC DNA]</scope>
    <source>
        <strain evidence="1">TB1705</strain>
        <tissue evidence="1">Leaf</tissue>
    </source>
</reference>
<protein>
    <submittedName>
        <fullName evidence="1">Uncharacterized protein</fullName>
    </submittedName>
</protein>
<proteinExistence type="predicted"/>
<accession>A0A7J7PAT7</accession>
<organism evidence="1 2">
    <name type="scientific">Kingdonia uniflora</name>
    <dbReference type="NCBI Taxonomy" id="39325"/>
    <lineage>
        <taxon>Eukaryota</taxon>
        <taxon>Viridiplantae</taxon>
        <taxon>Streptophyta</taxon>
        <taxon>Embryophyta</taxon>
        <taxon>Tracheophyta</taxon>
        <taxon>Spermatophyta</taxon>
        <taxon>Magnoliopsida</taxon>
        <taxon>Ranunculales</taxon>
        <taxon>Circaeasteraceae</taxon>
        <taxon>Kingdonia</taxon>
    </lineage>
</organism>
<evidence type="ECO:0000313" key="1">
    <source>
        <dbReference type="EMBL" id="KAF6176537.1"/>
    </source>
</evidence>
<dbReference type="AlphaFoldDB" id="A0A7J7PAT7"/>
<dbReference type="EMBL" id="JACGCM010000076">
    <property type="protein sequence ID" value="KAF6176537.1"/>
    <property type="molecule type" value="Genomic_DNA"/>
</dbReference>